<organism evidence="3 4">
    <name type="scientific">Amborella trichopoda</name>
    <dbReference type="NCBI Taxonomy" id="13333"/>
    <lineage>
        <taxon>Eukaryota</taxon>
        <taxon>Viridiplantae</taxon>
        <taxon>Streptophyta</taxon>
        <taxon>Embryophyta</taxon>
        <taxon>Tracheophyta</taxon>
        <taxon>Spermatophyta</taxon>
        <taxon>Magnoliopsida</taxon>
        <taxon>Amborellales</taxon>
        <taxon>Amborellaceae</taxon>
        <taxon>Amborella</taxon>
    </lineage>
</organism>
<comment type="similarity">
    <text evidence="1 2">Belongs to the OSBP family.</text>
</comment>
<dbReference type="GO" id="GO:0016020">
    <property type="term" value="C:membrane"/>
    <property type="evidence" value="ECO:0000318"/>
    <property type="project" value="GO_Central"/>
</dbReference>
<dbReference type="AlphaFoldDB" id="W1PX29"/>
<keyword evidence="4" id="KW-1185">Reference proteome</keyword>
<dbReference type="PANTHER" id="PTHR10972:SF102">
    <property type="entry name" value="OXYSTEROL-BINDING PROTEIN"/>
    <property type="match status" value="1"/>
</dbReference>
<dbReference type="eggNOG" id="KOG2210">
    <property type="taxonomic scope" value="Eukaryota"/>
</dbReference>
<dbReference type="Gramene" id="ERN12489">
    <property type="protein sequence ID" value="ERN12489"/>
    <property type="gene ID" value="AMTR_s00025p00170810"/>
</dbReference>
<reference evidence="4" key="1">
    <citation type="journal article" date="2013" name="Science">
        <title>The Amborella genome and the evolution of flowering plants.</title>
        <authorList>
            <consortium name="Amborella Genome Project"/>
        </authorList>
    </citation>
    <scope>NUCLEOTIDE SEQUENCE [LARGE SCALE GENOMIC DNA]</scope>
</reference>
<dbReference type="SUPFAM" id="SSF144000">
    <property type="entry name" value="Oxysterol-binding protein-like"/>
    <property type="match status" value="1"/>
</dbReference>
<evidence type="ECO:0000313" key="3">
    <source>
        <dbReference type="EMBL" id="ERN12489.1"/>
    </source>
</evidence>
<dbReference type="InterPro" id="IPR037239">
    <property type="entry name" value="OSBP_sf"/>
</dbReference>
<dbReference type="GO" id="GO:0005829">
    <property type="term" value="C:cytosol"/>
    <property type="evidence" value="ECO:0000318"/>
    <property type="project" value="GO_Central"/>
</dbReference>
<dbReference type="EMBL" id="KI392614">
    <property type="protein sequence ID" value="ERN12489.1"/>
    <property type="molecule type" value="Genomic_DNA"/>
</dbReference>
<proteinExistence type="inferred from homology"/>
<dbReference type="InterPro" id="IPR000648">
    <property type="entry name" value="Oxysterol-bd"/>
</dbReference>
<sequence>MEDEKSGFADAVLTPPLSLDGVFGVECKAPGMLSRILSLFKTVRPGSDLTRFQLPPLFNMPKSQLQCVGESVYCISDDMLRRCVEGNNSMERFKAVVAWSISLIRPTPFGLVPFNPILGETHHVSKGNLNVLLEQVSHHPPVTALHATDVKESIELLWCHNTVPKFTGTSVEAFVNGKRHLKLLKFNENYEMNAPNLLITLFPLPGVDWVGDVYIHCKESGLAASVSVGGWSVFGFKRNSRLFSQPTLSSRLYNCVDGL</sequence>
<dbReference type="OMA" id="FNENYEM"/>
<gene>
    <name evidence="3" type="ORF">AMTR_s00025p00170810</name>
</gene>
<dbReference type="Proteomes" id="UP000017836">
    <property type="component" value="Unassembled WGS sequence"/>
</dbReference>
<evidence type="ECO:0008006" key="5">
    <source>
        <dbReference type="Google" id="ProtNLM"/>
    </source>
</evidence>
<evidence type="ECO:0000313" key="4">
    <source>
        <dbReference type="Proteomes" id="UP000017836"/>
    </source>
</evidence>
<dbReference type="InterPro" id="IPR018494">
    <property type="entry name" value="Oxysterol-bd_CS"/>
</dbReference>
<dbReference type="Gene3D" id="2.40.160.120">
    <property type="match status" value="1"/>
</dbReference>
<dbReference type="STRING" id="13333.W1PX29"/>
<dbReference type="Pfam" id="PF01237">
    <property type="entry name" value="Oxysterol_BP"/>
    <property type="match status" value="1"/>
</dbReference>
<dbReference type="HOGENOM" id="CLU_044270_0_0_1"/>
<protein>
    <recommendedName>
        <fullName evidence="5">Oxysterol-binding protein</fullName>
    </recommendedName>
</protein>
<evidence type="ECO:0000256" key="1">
    <source>
        <dbReference type="ARBA" id="ARBA00008842"/>
    </source>
</evidence>
<evidence type="ECO:0000256" key="2">
    <source>
        <dbReference type="RuleBase" id="RU003844"/>
    </source>
</evidence>
<name>W1PX29_AMBTC</name>
<dbReference type="PROSITE" id="PS01013">
    <property type="entry name" value="OSBP"/>
    <property type="match status" value="1"/>
</dbReference>
<dbReference type="PANTHER" id="PTHR10972">
    <property type="entry name" value="OXYSTEROL-BINDING PROTEIN-RELATED"/>
    <property type="match status" value="1"/>
</dbReference>
<dbReference type="GO" id="GO:0032934">
    <property type="term" value="F:sterol binding"/>
    <property type="evidence" value="ECO:0000318"/>
    <property type="project" value="GO_Central"/>
</dbReference>
<accession>W1PX29</accession>